<dbReference type="SUPFAM" id="SSF54611">
    <property type="entry name" value="SecB-like"/>
    <property type="match status" value="1"/>
</dbReference>
<proteinExistence type="inferred from homology"/>
<evidence type="ECO:0008006" key="4">
    <source>
        <dbReference type="Google" id="ProtNLM"/>
    </source>
</evidence>
<dbReference type="InterPro" id="IPR035958">
    <property type="entry name" value="SecB-like_sf"/>
</dbReference>
<evidence type="ECO:0000313" key="2">
    <source>
        <dbReference type="EMBL" id="MBY6277591.1"/>
    </source>
</evidence>
<dbReference type="Gene3D" id="3.10.420.10">
    <property type="entry name" value="SecB-like"/>
    <property type="match status" value="1"/>
</dbReference>
<reference evidence="2" key="1">
    <citation type="submission" date="2017-11" db="EMBL/GenBank/DDBJ databases">
        <title>Three new genomes from thermophilic consortium.</title>
        <authorList>
            <person name="Quaggio R."/>
            <person name="Amgarten D."/>
            <person name="Setubal J.C."/>
        </authorList>
    </citation>
    <scope>NUCLEOTIDE SEQUENCE</scope>
    <source>
        <strain evidence="2">ZCTH01-B2</strain>
    </source>
</reference>
<name>A0A953I5Y4_SYMTR</name>
<dbReference type="AlphaFoldDB" id="A0A953I5Y4"/>
<dbReference type="Proteomes" id="UP000732377">
    <property type="component" value="Unassembled WGS sequence"/>
</dbReference>
<gene>
    <name evidence="2" type="ORF">CWE10_15550</name>
</gene>
<dbReference type="GO" id="GO:0015031">
    <property type="term" value="P:protein transport"/>
    <property type="evidence" value="ECO:0007669"/>
    <property type="project" value="InterPro"/>
</dbReference>
<organism evidence="2 3">
    <name type="scientific">Symbiobacterium thermophilum</name>
    <dbReference type="NCBI Taxonomy" id="2734"/>
    <lineage>
        <taxon>Bacteria</taxon>
        <taxon>Bacillati</taxon>
        <taxon>Bacillota</taxon>
        <taxon>Clostridia</taxon>
        <taxon>Eubacteriales</taxon>
        <taxon>Symbiobacteriaceae</taxon>
        <taxon>Symbiobacterium</taxon>
    </lineage>
</organism>
<evidence type="ECO:0000313" key="3">
    <source>
        <dbReference type="Proteomes" id="UP000732377"/>
    </source>
</evidence>
<evidence type="ECO:0000256" key="1">
    <source>
        <dbReference type="ARBA" id="ARBA00009990"/>
    </source>
</evidence>
<dbReference type="GO" id="GO:0051262">
    <property type="term" value="P:protein tetramerization"/>
    <property type="evidence" value="ECO:0007669"/>
    <property type="project" value="InterPro"/>
</dbReference>
<dbReference type="RefSeq" id="WP_013877647.1">
    <property type="nucleotide sequence ID" value="NZ_PIUK01000203.1"/>
</dbReference>
<comment type="caution">
    <text evidence="2">The sequence shown here is derived from an EMBL/GenBank/DDBJ whole genome shotgun (WGS) entry which is preliminary data.</text>
</comment>
<protein>
    <recommendedName>
        <fullName evidence="4">Preprotein translocase subunit SecB</fullName>
    </recommendedName>
</protein>
<accession>A0A953I5Y4</accession>
<comment type="similarity">
    <text evidence="1">Belongs to the SecB family.</text>
</comment>
<dbReference type="InterPro" id="IPR003708">
    <property type="entry name" value="SecB"/>
</dbReference>
<dbReference type="GO" id="GO:0051082">
    <property type="term" value="F:unfolded protein binding"/>
    <property type="evidence" value="ECO:0007669"/>
    <property type="project" value="InterPro"/>
</dbReference>
<dbReference type="EMBL" id="PIUK01000203">
    <property type="protein sequence ID" value="MBY6277591.1"/>
    <property type="molecule type" value="Genomic_DNA"/>
</dbReference>
<dbReference type="Pfam" id="PF02556">
    <property type="entry name" value="SecB"/>
    <property type="match status" value="1"/>
</dbReference>
<sequence length="152" mass="18030">MEKIYERLIQMVDLNNLYLHSISSKRYYPDPFQGNVDVDIGMSQRLEYYKDDFFAALAIFYIHAREENNPENKVFDIEFSYILEYRLQKSNDIHLEKEGLEEAIKLFVQRNVPVNIWPYARELISQLTMRMGFPPLLIGTYKYIPQSSASSE</sequence>